<comment type="caution">
    <text evidence="2">The sequence shown here is derived from an EMBL/GenBank/DDBJ whole genome shotgun (WGS) entry which is preliminary data.</text>
</comment>
<keyword evidence="3" id="KW-1185">Reference proteome</keyword>
<reference evidence="2 3" key="1">
    <citation type="submission" date="2024-06" db="EMBL/GenBank/DDBJ databases">
        <title>The Natural Products Discovery Center: Release of the First 8490 Sequenced Strains for Exploring Actinobacteria Biosynthetic Diversity.</title>
        <authorList>
            <person name="Kalkreuter E."/>
            <person name="Kautsar S.A."/>
            <person name="Yang D."/>
            <person name="Bader C.D."/>
            <person name="Teijaro C.N."/>
            <person name="Fluegel L."/>
            <person name="Davis C.M."/>
            <person name="Simpson J.R."/>
            <person name="Lauterbach L."/>
            <person name="Steele A.D."/>
            <person name="Gui C."/>
            <person name="Meng S."/>
            <person name="Li G."/>
            <person name="Viehrig K."/>
            <person name="Ye F."/>
            <person name="Su P."/>
            <person name="Kiefer A.F."/>
            <person name="Nichols A."/>
            <person name="Cepeda A.J."/>
            <person name="Yan W."/>
            <person name="Fan B."/>
            <person name="Jiang Y."/>
            <person name="Adhikari A."/>
            <person name="Zheng C.-J."/>
            <person name="Schuster L."/>
            <person name="Cowan T.M."/>
            <person name="Smanski M.J."/>
            <person name="Chevrette M.G."/>
            <person name="De Carvalho L.P.S."/>
            <person name="Shen B."/>
        </authorList>
    </citation>
    <scope>NUCLEOTIDE SEQUENCE [LARGE SCALE GENOMIC DNA]</scope>
    <source>
        <strain evidence="2 3">NPDC048117</strain>
    </source>
</reference>
<gene>
    <name evidence="2" type="ORF">AB0D95_02150</name>
</gene>
<dbReference type="RefSeq" id="WP_359268123.1">
    <property type="nucleotide sequence ID" value="NZ_JBEZNA010000003.1"/>
</dbReference>
<evidence type="ECO:0000313" key="2">
    <source>
        <dbReference type="EMBL" id="MEU9576093.1"/>
    </source>
</evidence>
<feature type="region of interest" description="Disordered" evidence="1">
    <location>
        <begin position="75"/>
        <end position="94"/>
    </location>
</feature>
<evidence type="ECO:0000256" key="1">
    <source>
        <dbReference type="SAM" id="MobiDB-lite"/>
    </source>
</evidence>
<dbReference type="Proteomes" id="UP001551584">
    <property type="component" value="Unassembled WGS sequence"/>
</dbReference>
<sequence length="94" mass="10007">MRQSVFRGAQDRAGRAEPAFHAFAMCLHDLSALAAAEGRGGAGGRGAERLLALEQVRHHGQPSGIEEEHCDTEQCRTQPPHAMPGGTPPDVARL</sequence>
<proteinExistence type="predicted"/>
<protein>
    <submittedName>
        <fullName evidence="2">Uncharacterized protein</fullName>
    </submittedName>
</protein>
<organism evidence="2 3">
    <name type="scientific">Streptomyces chilikensis</name>
    <dbReference type="NCBI Taxonomy" id="1194079"/>
    <lineage>
        <taxon>Bacteria</taxon>
        <taxon>Bacillati</taxon>
        <taxon>Actinomycetota</taxon>
        <taxon>Actinomycetes</taxon>
        <taxon>Kitasatosporales</taxon>
        <taxon>Streptomycetaceae</taxon>
        <taxon>Streptomyces</taxon>
    </lineage>
</organism>
<dbReference type="EMBL" id="JBEZNA010000003">
    <property type="protein sequence ID" value="MEU9576093.1"/>
    <property type="molecule type" value="Genomic_DNA"/>
</dbReference>
<accession>A0ABV3EIV3</accession>
<name>A0ABV3EIV3_9ACTN</name>
<evidence type="ECO:0000313" key="3">
    <source>
        <dbReference type="Proteomes" id="UP001551584"/>
    </source>
</evidence>